<protein>
    <submittedName>
        <fullName evidence="1">Uncharacterized protein</fullName>
    </submittedName>
</protein>
<organism evidence="1 2">
    <name type="scientific">Halonatronomonas betaini</name>
    <dbReference type="NCBI Taxonomy" id="2778430"/>
    <lineage>
        <taxon>Bacteria</taxon>
        <taxon>Bacillati</taxon>
        <taxon>Bacillota</taxon>
        <taxon>Clostridia</taxon>
        <taxon>Halanaerobiales</taxon>
        <taxon>Halarsenatibacteraceae</taxon>
        <taxon>Halonatronomonas</taxon>
    </lineage>
</organism>
<sequence length="65" mass="7693">MVKYSINNINPVNSKCLWSLPPYKPVDFMDYLESTGINLEEFRQLPVCKFAVKNDKIVDEQWIRN</sequence>
<dbReference type="Proteomes" id="UP000621436">
    <property type="component" value="Unassembled WGS sequence"/>
</dbReference>
<gene>
    <name evidence="1" type="ORF">I0Q91_03400</name>
</gene>
<name>A0A931ANM9_9FIRM</name>
<accession>A0A931ANM9</accession>
<evidence type="ECO:0000313" key="2">
    <source>
        <dbReference type="Proteomes" id="UP000621436"/>
    </source>
</evidence>
<dbReference type="EMBL" id="JADPIE010000002">
    <property type="protein sequence ID" value="MBF8436113.1"/>
    <property type="molecule type" value="Genomic_DNA"/>
</dbReference>
<proteinExistence type="predicted"/>
<keyword evidence="2" id="KW-1185">Reference proteome</keyword>
<evidence type="ECO:0000313" key="1">
    <source>
        <dbReference type="EMBL" id="MBF8436113.1"/>
    </source>
</evidence>
<dbReference type="AlphaFoldDB" id="A0A931ANM9"/>
<dbReference type="RefSeq" id="WP_270452878.1">
    <property type="nucleotide sequence ID" value="NZ_JADPIE010000002.1"/>
</dbReference>
<reference evidence="1" key="1">
    <citation type="submission" date="2020-11" db="EMBL/GenBank/DDBJ databases">
        <title>Halonatronomonas betainensis gen. nov., sp. nov. a novel haloalkaliphilic representative of the family Halanaerobiacae capable of betaine degradation.</title>
        <authorList>
            <person name="Boltyanskaya Y."/>
            <person name="Kevbrin V."/>
            <person name="Detkova E."/>
            <person name="Grouzdev D.S."/>
            <person name="Koziaeva V."/>
            <person name="Zhilina T."/>
        </authorList>
    </citation>
    <scope>NUCLEOTIDE SEQUENCE</scope>
    <source>
        <strain evidence="1">Z-7014</strain>
    </source>
</reference>
<comment type="caution">
    <text evidence="1">The sequence shown here is derived from an EMBL/GenBank/DDBJ whole genome shotgun (WGS) entry which is preliminary data.</text>
</comment>